<gene>
    <name evidence="2" type="ORF">QQ008_12570</name>
</gene>
<keyword evidence="3" id="KW-1185">Reference proteome</keyword>
<dbReference type="InterPro" id="IPR013785">
    <property type="entry name" value="Aldolase_TIM"/>
</dbReference>
<organism evidence="2 3">
    <name type="scientific">Splendidivirga corallicola</name>
    <dbReference type="NCBI Taxonomy" id="3051826"/>
    <lineage>
        <taxon>Bacteria</taxon>
        <taxon>Pseudomonadati</taxon>
        <taxon>Bacteroidota</taxon>
        <taxon>Cytophagia</taxon>
        <taxon>Cytophagales</taxon>
        <taxon>Splendidivirgaceae</taxon>
        <taxon>Splendidivirga</taxon>
    </lineage>
</organism>
<evidence type="ECO:0000313" key="2">
    <source>
        <dbReference type="EMBL" id="MDN5202210.1"/>
    </source>
</evidence>
<feature type="chain" id="PRO_5046155959" description="Alpha-galactosidase" evidence="1">
    <location>
        <begin position="25"/>
        <end position="701"/>
    </location>
</feature>
<dbReference type="Proteomes" id="UP001172082">
    <property type="component" value="Unassembled WGS sequence"/>
</dbReference>
<evidence type="ECO:0000313" key="3">
    <source>
        <dbReference type="Proteomes" id="UP001172082"/>
    </source>
</evidence>
<dbReference type="RefSeq" id="WP_346752236.1">
    <property type="nucleotide sequence ID" value="NZ_JAUJEA010000004.1"/>
</dbReference>
<evidence type="ECO:0000256" key="1">
    <source>
        <dbReference type="SAM" id="SignalP"/>
    </source>
</evidence>
<sequence>MNIFFSVNIKLQFLILVTATLVMACSSSPNEFTIENEYLGRKMRIADGKLSTVEINNKISGNKIAIHSDKEFKLRISDGTHTEGTDVELTSDNFSFVAVLKEKDNSLAFSLENKEHGLTVEVHYELDPEDFYTRKYLKIKTDKDVTIERVDVEIVALNDISQPYQIKQIAAQGPAQWRPGLGQPLYTTKSATFWGIEFPAAYNYVEGKQGFCGYQWGREVKAGETYTTYKSVMGVADEATFIQDAFFDYIDRIRIRPLRLQVQYNSWFDFWSGVDKEKFGASVAKVNQKLVKERGVPPLSAYVIDDGWQDVEADWSDKAWKVNQKFESDFAASTSHVQAANSNLGLWMSPGCLFGAQPAAKRYKEQGFETIGNWMSMAGPKYMQLLEDRILELTRNGVTYFKLDGLFGHLNIREFELNGQNYGIPYMPQLVTEGLSPSDSLLNDPKFDELKTYYLVAGTERLMQLFEKQHKVNPDVYVVISNGAYLSPWWLMYIDAVWMINAGDAAGGSNRTQELVYRDGVYYDTWQKEKTQYPIHSVFNHEPKKVKTGESPEKFAEYLWMNLSRGTGFIELYIKTQQLSESDWDVLAEGLKWAHKAFPYFKRAKMHGGNPKKEEVYGYTAWNETGGYISLHNPSGEMKTYTIELNKSFGLSSKELSYIVSSPLKNADELTGKTYGYGDALEISLEPGEVKILDMKPINSN</sequence>
<proteinExistence type="predicted"/>
<evidence type="ECO:0008006" key="4">
    <source>
        <dbReference type="Google" id="ProtNLM"/>
    </source>
</evidence>
<dbReference type="EMBL" id="JAUJEA010000004">
    <property type="protein sequence ID" value="MDN5202210.1"/>
    <property type="molecule type" value="Genomic_DNA"/>
</dbReference>
<dbReference type="SUPFAM" id="SSF51445">
    <property type="entry name" value="(Trans)glycosidases"/>
    <property type="match status" value="1"/>
</dbReference>
<dbReference type="Gene3D" id="3.20.20.70">
    <property type="entry name" value="Aldolase class I"/>
    <property type="match status" value="1"/>
</dbReference>
<dbReference type="InterPro" id="IPR017853">
    <property type="entry name" value="GH"/>
</dbReference>
<accession>A0ABT8KN96</accession>
<keyword evidence="1" id="KW-0732">Signal</keyword>
<reference evidence="2" key="1">
    <citation type="submission" date="2023-06" db="EMBL/GenBank/DDBJ databases">
        <title>Genomic of Parafulvivirga corallium.</title>
        <authorList>
            <person name="Wang G."/>
        </authorList>
    </citation>
    <scope>NUCLEOTIDE SEQUENCE</scope>
    <source>
        <strain evidence="2">BMA10</strain>
    </source>
</reference>
<protein>
    <recommendedName>
        <fullName evidence="4">Alpha-galactosidase</fullName>
    </recommendedName>
</protein>
<name>A0ABT8KN96_9BACT</name>
<feature type="signal peptide" evidence="1">
    <location>
        <begin position="1"/>
        <end position="24"/>
    </location>
</feature>
<comment type="caution">
    <text evidence="2">The sequence shown here is derived from an EMBL/GenBank/DDBJ whole genome shotgun (WGS) entry which is preliminary data.</text>
</comment>